<dbReference type="RefSeq" id="XP_037216773.1">
    <property type="nucleotide sequence ID" value="XM_037367379.1"/>
</dbReference>
<evidence type="ECO:0000313" key="3">
    <source>
        <dbReference type="Proteomes" id="UP000636479"/>
    </source>
</evidence>
<dbReference type="AlphaFoldDB" id="A0A8H6SAX7"/>
<dbReference type="GeneID" id="59349895"/>
<proteinExistence type="predicted"/>
<feature type="region of interest" description="Disordered" evidence="1">
    <location>
        <begin position="1"/>
        <end position="31"/>
    </location>
</feature>
<evidence type="ECO:0000313" key="2">
    <source>
        <dbReference type="EMBL" id="KAF7295410.1"/>
    </source>
</evidence>
<gene>
    <name evidence="2" type="ORF">MIND_01080600</name>
</gene>
<comment type="caution">
    <text evidence="2">The sequence shown here is derived from an EMBL/GenBank/DDBJ whole genome shotgun (WGS) entry which is preliminary data.</text>
</comment>
<accession>A0A8H6SAX7</accession>
<name>A0A8H6SAX7_9AGAR</name>
<reference evidence="2" key="1">
    <citation type="submission" date="2020-05" db="EMBL/GenBank/DDBJ databases">
        <title>Mycena genomes resolve the evolution of fungal bioluminescence.</title>
        <authorList>
            <person name="Tsai I.J."/>
        </authorList>
    </citation>
    <scope>NUCLEOTIDE SEQUENCE</scope>
    <source>
        <strain evidence="2">171206Taipei</strain>
    </source>
</reference>
<dbReference type="EMBL" id="JACAZF010000009">
    <property type="protein sequence ID" value="KAF7295410.1"/>
    <property type="molecule type" value="Genomic_DNA"/>
</dbReference>
<protein>
    <submittedName>
        <fullName evidence="2">Uncharacterized protein</fullName>
    </submittedName>
</protein>
<dbReference type="OrthoDB" id="2881925at2759"/>
<organism evidence="2 3">
    <name type="scientific">Mycena indigotica</name>
    <dbReference type="NCBI Taxonomy" id="2126181"/>
    <lineage>
        <taxon>Eukaryota</taxon>
        <taxon>Fungi</taxon>
        <taxon>Dikarya</taxon>
        <taxon>Basidiomycota</taxon>
        <taxon>Agaricomycotina</taxon>
        <taxon>Agaricomycetes</taxon>
        <taxon>Agaricomycetidae</taxon>
        <taxon>Agaricales</taxon>
        <taxon>Marasmiineae</taxon>
        <taxon>Mycenaceae</taxon>
        <taxon>Mycena</taxon>
    </lineage>
</organism>
<keyword evidence="3" id="KW-1185">Reference proteome</keyword>
<dbReference type="Proteomes" id="UP000636479">
    <property type="component" value="Unassembled WGS sequence"/>
</dbReference>
<sequence length="137" mass="15580">MPKAPTAPRTYQRARRGPRSSAAPEPQPPPWLYKSQAMAKYHLTEAEVDAVPVLVTETDPYNGQPVAKYAEAAVVRQCWALGRAMGIRQTDNRFVSWLAEKKGAKIMRTKAIEKYKVKAWQLDRIKPMDEQTNRRNG</sequence>
<evidence type="ECO:0000256" key="1">
    <source>
        <dbReference type="SAM" id="MobiDB-lite"/>
    </source>
</evidence>